<dbReference type="InterPro" id="IPR014875">
    <property type="entry name" value="Mor_transcription_activator"/>
</dbReference>
<comment type="caution">
    <text evidence="2">The sequence shown here is derived from an EMBL/GenBank/DDBJ whole genome shotgun (WGS) entry which is preliminary data.</text>
</comment>
<dbReference type="SUPFAM" id="SSF46689">
    <property type="entry name" value="Homeodomain-like"/>
    <property type="match status" value="1"/>
</dbReference>
<dbReference type="EMBL" id="RKLX01000028">
    <property type="protein sequence ID" value="TGD17568.1"/>
    <property type="molecule type" value="Genomic_DNA"/>
</dbReference>
<reference evidence="2 3" key="1">
    <citation type="submission" date="2018-10" db="EMBL/GenBank/DDBJ databases">
        <title>Lactobacillus sp. R7 and Lactobacillus sp. R19 isolated from fermented mustard green product of Taiwan.</title>
        <authorList>
            <person name="Lin S.-T."/>
        </authorList>
    </citation>
    <scope>NUCLEOTIDE SEQUENCE [LARGE SCALE GENOMIC DNA]</scope>
    <source>
        <strain evidence="2 3">BCRC 81129</strain>
    </source>
</reference>
<evidence type="ECO:0000313" key="3">
    <source>
        <dbReference type="Proteomes" id="UP000297348"/>
    </source>
</evidence>
<dbReference type="InterPro" id="IPR009057">
    <property type="entry name" value="Homeodomain-like_sf"/>
</dbReference>
<organism evidence="2 3">
    <name type="scientific">Levilactobacillus suantsaiihabitans</name>
    <dbReference type="NCBI Taxonomy" id="2487722"/>
    <lineage>
        <taxon>Bacteria</taxon>
        <taxon>Bacillati</taxon>
        <taxon>Bacillota</taxon>
        <taxon>Bacilli</taxon>
        <taxon>Lactobacillales</taxon>
        <taxon>Lactobacillaceae</taxon>
        <taxon>Levilactobacillus</taxon>
    </lineage>
</organism>
<evidence type="ECO:0000313" key="2">
    <source>
        <dbReference type="EMBL" id="TGD17568.1"/>
    </source>
</evidence>
<dbReference type="Pfam" id="PF08765">
    <property type="entry name" value="Mor"/>
    <property type="match status" value="1"/>
</dbReference>
<dbReference type="Gene3D" id="1.10.10.60">
    <property type="entry name" value="Homeodomain-like"/>
    <property type="match status" value="1"/>
</dbReference>
<sequence>MGDKIEVAALHHFYRGLSELVGVESMLKIYQQYKGMQMTIPTHLYDRKLAAEKVRKEYNGQNQQELARKYGYSQKWIRQVTRENGNPNHNKELF</sequence>
<accession>A0A4Z0J848</accession>
<dbReference type="Proteomes" id="UP000297348">
    <property type="component" value="Unassembled WGS sequence"/>
</dbReference>
<gene>
    <name evidence="2" type="ORF">EGT51_11850</name>
</gene>
<dbReference type="OrthoDB" id="2200281at2"/>
<keyword evidence="3" id="KW-1185">Reference proteome</keyword>
<feature type="domain" description="Mor transcription activator" evidence="1">
    <location>
        <begin position="16"/>
        <end position="83"/>
    </location>
</feature>
<evidence type="ECO:0000259" key="1">
    <source>
        <dbReference type="Pfam" id="PF08765"/>
    </source>
</evidence>
<dbReference type="AlphaFoldDB" id="A0A4Z0J848"/>
<proteinExistence type="predicted"/>
<protein>
    <recommendedName>
        <fullName evidence="1">Mor transcription activator domain-containing protein</fullName>
    </recommendedName>
</protein>
<name>A0A4Z0J848_9LACO</name>